<dbReference type="Proteomes" id="UP000249819">
    <property type="component" value="Unassembled WGS sequence"/>
</dbReference>
<keyword evidence="2" id="KW-0805">Transcription regulation</keyword>
<evidence type="ECO:0000313" key="8">
    <source>
        <dbReference type="Proteomes" id="UP000249819"/>
    </source>
</evidence>
<dbReference type="PANTHER" id="PTHR43133">
    <property type="entry name" value="RNA POLYMERASE ECF-TYPE SIGMA FACTO"/>
    <property type="match status" value="1"/>
</dbReference>
<dbReference type="InterPro" id="IPR013249">
    <property type="entry name" value="RNA_pol_sigma70_r4_t2"/>
</dbReference>
<dbReference type="InterPro" id="IPR013325">
    <property type="entry name" value="RNA_pol_sigma_r2"/>
</dbReference>
<accession>A0A327VWK6</accession>
<dbReference type="Pfam" id="PF08281">
    <property type="entry name" value="Sigma70_r4_2"/>
    <property type="match status" value="1"/>
</dbReference>
<dbReference type="Pfam" id="PF04542">
    <property type="entry name" value="Sigma70_r2"/>
    <property type="match status" value="1"/>
</dbReference>
<evidence type="ECO:0000256" key="3">
    <source>
        <dbReference type="ARBA" id="ARBA00023082"/>
    </source>
</evidence>
<name>A0A327VWK6_9BACT</name>
<dbReference type="InterPro" id="IPR013324">
    <property type="entry name" value="RNA_pol_sigma_r3/r4-like"/>
</dbReference>
<dbReference type="GO" id="GO:0016987">
    <property type="term" value="F:sigma factor activity"/>
    <property type="evidence" value="ECO:0007669"/>
    <property type="project" value="UniProtKB-KW"/>
</dbReference>
<keyword evidence="8" id="KW-1185">Reference proteome</keyword>
<dbReference type="NCBIfam" id="TIGR02985">
    <property type="entry name" value="Sig70_bacteroi1"/>
    <property type="match status" value="1"/>
</dbReference>
<dbReference type="Gene3D" id="1.10.1740.10">
    <property type="match status" value="1"/>
</dbReference>
<dbReference type="RefSeq" id="WP_111593316.1">
    <property type="nucleotide sequence ID" value="NZ_QLMA01000005.1"/>
</dbReference>
<dbReference type="InterPro" id="IPR014327">
    <property type="entry name" value="RNA_pol_sigma70_bacteroid"/>
</dbReference>
<dbReference type="SUPFAM" id="SSF88659">
    <property type="entry name" value="Sigma3 and sigma4 domains of RNA polymerase sigma factors"/>
    <property type="match status" value="1"/>
</dbReference>
<dbReference type="OrthoDB" id="799938at2"/>
<dbReference type="PANTHER" id="PTHR43133:SF46">
    <property type="entry name" value="RNA POLYMERASE SIGMA-70 FACTOR ECF SUBFAMILY"/>
    <property type="match status" value="1"/>
</dbReference>
<dbReference type="Gene3D" id="1.10.10.10">
    <property type="entry name" value="Winged helix-like DNA-binding domain superfamily/Winged helix DNA-binding domain"/>
    <property type="match status" value="1"/>
</dbReference>
<evidence type="ECO:0000259" key="5">
    <source>
        <dbReference type="Pfam" id="PF04542"/>
    </source>
</evidence>
<evidence type="ECO:0000256" key="2">
    <source>
        <dbReference type="ARBA" id="ARBA00023015"/>
    </source>
</evidence>
<dbReference type="EMBL" id="QLMA01000005">
    <property type="protein sequence ID" value="RAJ80319.1"/>
    <property type="molecule type" value="Genomic_DNA"/>
</dbReference>
<gene>
    <name evidence="7" type="ORF">CLV59_105428</name>
</gene>
<protein>
    <submittedName>
        <fullName evidence="7">RNA polymerase sigma-70 factor (ECF subfamily)</fullName>
    </submittedName>
</protein>
<feature type="domain" description="RNA polymerase sigma-70 region 2" evidence="5">
    <location>
        <begin position="23"/>
        <end position="87"/>
    </location>
</feature>
<evidence type="ECO:0000256" key="4">
    <source>
        <dbReference type="ARBA" id="ARBA00023163"/>
    </source>
</evidence>
<comment type="similarity">
    <text evidence="1">Belongs to the sigma-70 factor family. ECF subfamily.</text>
</comment>
<dbReference type="AlphaFoldDB" id="A0A327VWK6"/>
<dbReference type="GO" id="GO:0006352">
    <property type="term" value="P:DNA-templated transcription initiation"/>
    <property type="evidence" value="ECO:0007669"/>
    <property type="project" value="InterPro"/>
</dbReference>
<evidence type="ECO:0000313" key="7">
    <source>
        <dbReference type="EMBL" id="RAJ80319.1"/>
    </source>
</evidence>
<comment type="caution">
    <text evidence="7">The sequence shown here is derived from an EMBL/GenBank/DDBJ whole genome shotgun (WGS) entry which is preliminary data.</text>
</comment>
<organism evidence="7 8">
    <name type="scientific">Chitinophaga dinghuensis</name>
    <dbReference type="NCBI Taxonomy" id="1539050"/>
    <lineage>
        <taxon>Bacteria</taxon>
        <taxon>Pseudomonadati</taxon>
        <taxon>Bacteroidota</taxon>
        <taxon>Chitinophagia</taxon>
        <taxon>Chitinophagales</taxon>
        <taxon>Chitinophagaceae</taxon>
        <taxon>Chitinophaga</taxon>
    </lineage>
</organism>
<evidence type="ECO:0000259" key="6">
    <source>
        <dbReference type="Pfam" id="PF08281"/>
    </source>
</evidence>
<keyword evidence="4" id="KW-0804">Transcription</keyword>
<dbReference type="InterPro" id="IPR039425">
    <property type="entry name" value="RNA_pol_sigma-70-like"/>
</dbReference>
<dbReference type="NCBIfam" id="TIGR02937">
    <property type="entry name" value="sigma70-ECF"/>
    <property type="match status" value="1"/>
</dbReference>
<evidence type="ECO:0000256" key="1">
    <source>
        <dbReference type="ARBA" id="ARBA00010641"/>
    </source>
</evidence>
<dbReference type="InterPro" id="IPR014284">
    <property type="entry name" value="RNA_pol_sigma-70_dom"/>
</dbReference>
<dbReference type="GO" id="GO:0003677">
    <property type="term" value="F:DNA binding"/>
    <property type="evidence" value="ECO:0007669"/>
    <property type="project" value="InterPro"/>
</dbReference>
<dbReference type="InterPro" id="IPR007627">
    <property type="entry name" value="RNA_pol_sigma70_r2"/>
</dbReference>
<dbReference type="InterPro" id="IPR036388">
    <property type="entry name" value="WH-like_DNA-bd_sf"/>
</dbReference>
<dbReference type="SUPFAM" id="SSF88946">
    <property type="entry name" value="Sigma2 domain of RNA polymerase sigma factors"/>
    <property type="match status" value="1"/>
</dbReference>
<feature type="domain" description="RNA polymerase sigma factor 70 region 4 type 2" evidence="6">
    <location>
        <begin position="121"/>
        <end position="171"/>
    </location>
</feature>
<sequence length="197" mass="23344">MSNEEAILLEELRKGSKTAFIALYNQHYRSLYSYILHFIAIPQLAEDALQEVFIKVWEIRERIDPERSFTGYMYRITRNHVFKLLKKIAADEELRNSAMIELHRQTEDPDTRLLWKQYEALLREAVTQLPPQRQRVFRLCREESKSYEEVAAELGISRNTVKEHMVLALKSIQSFFYEHADGTLLLLLFTDVLINQH</sequence>
<reference evidence="7 8" key="1">
    <citation type="submission" date="2018-06" db="EMBL/GenBank/DDBJ databases">
        <title>Genomic Encyclopedia of Archaeal and Bacterial Type Strains, Phase II (KMG-II): from individual species to whole genera.</title>
        <authorList>
            <person name="Goeker M."/>
        </authorList>
    </citation>
    <scope>NUCLEOTIDE SEQUENCE [LARGE SCALE GENOMIC DNA]</scope>
    <source>
        <strain evidence="7 8">DSM 29821</strain>
    </source>
</reference>
<dbReference type="CDD" id="cd06171">
    <property type="entry name" value="Sigma70_r4"/>
    <property type="match status" value="1"/>
</dbReference>
<proteinExistence type="inferred from homology"/>
<keyword evidence="3" id="KW-0731">Sigma factor</keyword>